<dbReference type="InterPro" id="IPR001245">
    <property type="entry name" value="Ser-Thr/Tyr_kinase_cat_dom"/>
</dbReference>
<evidence type="ECO:0000256" key="1">
    <source>
        <dbReference type="ARBA" id="ARBA00004479"/>
    </source>
</evidence>
<dbReference type="FunFam" id="3.80.10.10:FF:000711">
    <property type="entry name" value="Probable LRR receptor-like serine/threonine-protein kinase At1g12460"/>
    <property type="match status" value="1"/>
</dbReference>
<feature type="signal peptide" evidence="13">
    <location>
        <begin position="1"/>
        <end position="28"/>
    </location>
</feature>
<evidence type="ECO:0000256" key="5">
    <source>
        <dbReference type="ARBA" id="ARBA00022737"/>
    </source>
</evidence>
<dbReference type="EMBL" id="CM031819">
    <property type="protein sequence ID" value="KAG6636929.1"/>
    <property type="molecule type" value="Genomic_DNA"/>
</dbReference>
<dbReference type="AlphaFoldDB" id="A0A8T1NZE4"/>
<dbReference type="InterPro" id="IPR000719">
    <property type="entry name" value="Prot_kinase_dom"/>
</dbReference>
<evidence type="ECO:0000256" key="3">
    <source>
        <dbReference type="ARBA" id="ARBA00022692"/>
    </source>
</evidence>
<dbReference type="InterPro" id="IPR001611">
    <property type="entry name" value="Leu-rich_rpt"/>
</dbReference>
<dbReference type="FunFam" id="1.10.510.10:FF:000267">
    <property type="entry name" value="probable LRR receptor-like serine/threonine-protein kinase IRK"/>
    <property type="match status" value="1"/>
</dbReference>
<evidence type="ECO:0000256" key="9">
    <source>
        <dbReference type="ARBA" id="ARBA00023136"/>
    </source>
</evidence>
<dbReference type="InterPro" id="IPR013210">
    <property type="entry name" value="LRR_N_plant-typ"/>
</dbReference>
<accession>A0A8T1NZE4</accession>
<evidence type="ECO:0000256" key="12">
    <source>
        <dbReference type="SAM" id="Phobius"/>
    </source>
</evidence>
<dbReference type="PANTHER" id="PTHR48010">
    <property type="entry name" value="OS05G0588300 PROTEIN"/>
    <property type="match status" value="1"/>
</dbReference>
<evidence type="ECO:0000313" key="16">
    <source>
        <dbReference type="Proteomes" id="UP000811609"/>
    </source>
</evidence>
<evidence type="ECO:0000256" key="4">
    <source>
        <dbReference type="ARBA" id="ARBA00022729"/>
    </source>
</evidence>
<dbReference type="Proteomes" id="UP000811609">
    <property type="component" value="Chromosome 11"/>
</dbReference>
<sequence>MRILYQFRLSHALLCFLSCFLGIATVSTVTEKEILLEFKGNVTNDPYNSLSSWVLSGDPCQDYRGVFCNSAGFVERILLWNTSLAGVLSPALSGLKSLRILTLFGNRFSGIIPQEYADIQTLWKINLSSNALSGSIPGFIGDLPSIRFLDLSRNDFAGEIPSALFKYCNKTSERMEFLDASANNLDGQIPLSITNCRSLKVLDLAYNRLNGSIPAEIGGMKMLLVIRLGSNLIGGTIPKELGSIELLQVLDLHNLKLVGEIPGDVSNCRFLLELDVSSNALEGEIPDTLSNMTYLVVLDLHGNRLNGNIPPSIGRISNLQFLDLSQNLLSGSIPPSLGNLTMLTHFNVSYNRLSGTIPSALQHFGPSAFFNNPLLCGAPLDTSCSSKGNGTTPAQRKTKVLSNSVIVAIVAAALILTGVCVVSIMSIKVRRRKEVDETVVVESTPLGSTESNVIIGKLVLFSKSLPSKYEDWEAGTKALLDKECLIGGGSIGTVYRTNFEGGISIAVKKLDTLGRIRNQDEFEQEIGQLGNLRHPNLVAFQGYYWSSTMQLILSEFVQNGNLYDNLHGLNYAGTSTGGSSTVLFWSRRFHIALGTARALAYLHHDCRPQVLHLNIKSTNILLDENYEAKLSDYGLGKLLPILDNYGLTKFHNAVGYVAPELAQSLRVSEKCDVYSFGVILLELVTGRKPVESPRANEVVVLCEYVRALLESGSASDCFDRSLRGFAENELIQVMKLGLICTSEVPSRRPSMAEVVQVLESIRNGLGQYD</sequence>
<gene>
    <name evidence="15" type="ORF">CIPAW_11G144900</name>
</gene>
<dbReference type="FunFam" id="3.30.200.20:FF:000450">
    <property type="entry name" value="Putative LRR receptor-like serine/threonine-protein kinase"/>
    <property type="match status" value="1"/>
</dbReference>
<dbReference type="GO" id="GO:0016020">
    <property type="term" value="C:membrane"/>
    <property type="evidence" value="ECO:0007669"/>
    <property type="project" value="UniProtKB-SubCell"/>
</dbReference>
<evidence type="ECO:0000256" key="10">
    <source>
        <dbReference type="ARBA" id="ARBA00023170"/>
    </source>
</evidence>
<name>A0A8T1NZE4_CARIL</name>
<keyword evidence="5" id="KW-0677">Repeat</keyword>
<evidence type="ECO:0000256" key="6">
    <source>
        <dbReference type="ARBA" id="ARBA00022741"/>
    </source>
</evidence>
<dbReference type="Pfam" id="PF08263">
    <property type="entry name" value="LRRNT_2"/>
    <property type="match status" value="1"/>
</dbReference>
<dbReference type="GO" id="GO:0004672">
    <property type="term" value="F:protein kinase activity"/>
    <property type="evidence" value="ECO:0007669"/>
    <property type="project" value="InterPro"/>
</dbReference>
<evidence type="ECO:0000256" key="8">
    <source>
        <dbReference type="ARBA" id="ARBA00022989"/>
    </source>
</evidence>
<dbReference type="InterPro" id="IPR050994">
    <property type="entry name" value="At_inactive_RLKs"/>
</dbReference>
<dbReference type="CDD" id="cd14066">
    <property type="entry name" value="STKc_IRAK"/>
    <property type="match status" value="1"/>
</dbReference>
<proteinExistence type="predicted"/>
<dbReference type="Pfam" id="PF13855">
    <property type="entry name" value="LRR_8"/>
    <property type="match status" value="1"/>
</dbReference>
<feature type="transmembrane region" description="Helical" evidence="12">
    <location>
        <begin position="405"/>
        <end position="427"/>
    </location>
</feature>
<dbReference type="Pfam" id="PF00560">
    <property type="entry name" value="LRR_1"/>
    <property type="match status" value="5"/>
</dbReference>
<organism evidence="15 16">
    <name type="scientific">Carya illinoinensis</name>
    <name type="common">Pecan</name>
    <dbReference type="NCBI Taxonomy" id="32201"/>
    <lineage>
        <taxon>Eukaryota</taxon>
        <taxon>Viridiplantae</taxon>
        <taxon>Streptophyta</taxon>
        <taxon>Embryophyta</taxon>
        <taxon>Tracheophyta</taxon>
        <taxon>Spermatophyta</taxon>
        <taxon>Magnoliopsida</taxon>
        <taxon>eudicotyledons</taxon>
        <taxon>Gunneridae</taxon>
        <taxon>Pentapetalae</taxon>
        <taxon>rosids</taxon>
        <taxon>fabids</taxon>
        <taxon>Fagales</taxon>
        <taxon>Juglandaceae</taxon>
        <taxon>Carya</taxon>
    </lineage>
</organism>
<keyword evidence="9 12" id="KW-0472">Membrane</keyword>
<keyword evidence="16" id="KW-1185">Reference proteome</keyword>
<dbReference type="GO" id="GO:0005524">
    <property type="term" value="F:ATP binding"/>
    <property type="evidence" value="ECO:0007669"/>
    <property type="project" value="UniProtKB-KW"/>
</dbReference>
<keyword evidence="3 12" id="KW-0812">Transmembrane</keyword>
<evidence type="ECO:0000256" key="13">
    <source>
        <dbReference type="SAM" id="SignalP"/>
    </source>
</evidence>
<evidence type="ECO:0000256" key="7">
    <source>
        <dbReference type="ARBA" id="ARBA00022840"/>
    </source>
</evidence>
<dbReference type="Pfam" id="PF07714">
    <property type="entry name" value="PK_Tyr_Ser-Thr"/>
    <property type="match status" value="1"/>
</dbReference>
<dbReference type="PROSITE" id="PS51450">
    <property type="entry name" value="LRR"/>
    <property type="match status" value="1"/>
</dbReference>
<dbReference type="PROSITE" id="PS50011">
    <property type="entry name" value="PROTEIN_KINASE_DOM"/>
    <property type="match status" value="1"/>
</dbReference>
<keyword evidence="2" id="KW-0433">Leucine-rich repeat</keyword>
<evidence type="ECO:0000256" key="11">
    <source>
        <dbReference type="ARBA" id="ARBA00023180"/>
    </source>
</evidence>
<evidence type="ECO:0000256" key="2">
    <source>
        <dbReference type="ARBA" id="ARBA00022614"/>
    </source>
</evidence>
<keyword evidence="6" id="KW-0547">Nucleotide-binding</keyword>
<feature type="chain" id="PRO_5035942509" description="Protein kinase domain-containing protein" evidence="13">
    <location>
        <begin position="29"/>
        <end position="769"/>
    </location>
</feature>
<keyword evidence="7" id="KW-0067">ATP-binding</keyword>
<comment type="caution">
    <text evidence="15">The sequence shown here is derived from an EMBL/GenBank/DDBJ whole genome shotgun (WGS) entry which is preliminary data.</text>
</comment>
<keyword evidence="8 12" id="KW-1133">Transmembrane helix</keyword>
<keyword evidence="4 13" id="KW-0732">Signal</keyword>
<comment type="subcellular location">
    <subcellularLocation>
        <location evidence="1">Membrane</location>
        <topology evidence="1">Single-pass type I membrane protein</topology>
    </subcellularLocation>
</comment>
<protein>
    <recommendedName>
        <fullName evidence="14">Protein kinase domain-containing protein</fullName>
    </recommendedName>
</protein>
<evidence type="ECO:0000259" key="14">
    <source>
        <dbReference type="PROSITE" id="PS50011"/>
    </source>
</evidence>
<dbReference type="PANTHER" id="PTHR48010:SF44">
    <property type="entry name" value="F16P17.10 PROTEIN"/>
    <property type="match status" value="1"/>
</dbReference>
<keyword evidence="11" id="KW-0325">Glycoprotein</keyword>
<dbReference type="FunFam" id="3.80.10.10:FF:000095">
    <property type="entry name" value="LRR receptor-like serine/threonine-protein kinase GSO1"/>
    <property type="match status" value="1"/>
</dbReference>
<evidence type="ECO:0000313" key="15">
    <source>
        <dbReference type="EMBL" id="KAG6636929.1"/>
    </source>
</evidence>
<reference evidence="15" key="1">
    <citation type="submission" date="2020-12" db="EMBL/GenBank/DDBJ databases">
        <title>WGS assembly of Carya illinoinensis cv. Pawnee.</title>
        <authorList>
            <person name="Platts A."/>
            <person name="Shu S."/>
            <person name="Wright S."/>
            <person name="Barry K."/>
            <person name="Edger P."/>
            <person name="Pires J.C."/>
            <person name="Schmutz J."/>
        </authorList>
    </citation>
    <scope>NUCLEOTIDE SEQUENCE</scope>
    <source>
        <tissue evidence="15">Leaf</tissue>
    </source>
</reference>
<keyword evidence="10" id="KW-0675">Receptor</keyword>
<feature type="domain" description="Protein kinase" evidence="14">
    <location>
        <begin position="480"/>
        <end position="761"/>
    </location>
</feature>